<name>A0A0J8R991_COCIT</name>
<gene>
    <name evidence="1" type="ORF">CISG_09207</name>
</gene>
<organism evidence="1 2">
    <name type="scientific">Coccidioides immitis RMSCC 3703</name>
    <dbReference type="NCBI Taxonomy" id="454286"/>
    <lineage>
        <taxon>Eukaryota</taxon>
        <taxon>Fungi</taxon>
        <taxon>Dikarya</taxon>
        <taxon>Ascomycota</taxon>
        <taxon>Pezizomycotina</taxon>
        <taxon>Eurotiomycetes</taxon>
        <taxon>Eurotiomycetidae</taxon>
        <taxon>Onygenales</taxon>
        <taxon>Onygenaceae</taxon>
        <taxon>Coccidioides</taxon>
    </lineage>
</organism>
<evidence type="ECO:0000313" key="2">
    <source>
        <dbReference type="Proteomes" id="UP000054559"/>
    </source>
</evidence>
<evidence type="ECO:0000313" key="1">
    <source>
        <dbReference type="EMBL" id="KMU81594.1"/>
    </source>
</evidence>
<dbReference type="EMBL" id="DS268205">
    <property type="protein sequence ID" value="KMU81594.1"/>
    <property type="molecule type" value="Genomic_DNA"/>
</dbReference>
<dbReference type="Proteomes" id="UP000054559">
    <property type="component" value="Unassembled WGS sequence"/>
</dbReference>
<proteinExistence type="predicted"/>
<accession>A0A0J8R991</accession>
<reference evidence="2" key="1">
    <citation type="journal article" date="2010" name="Genome Res.">
        <title>Population genomic sequencing of Coccidioides fungi reveals recent hybridization and transposon control.</title>
        <authorList>
            <person name="Neafsey D.E."/>
            <person name="Barker B.M."/>
            <person name="Sharpton T.J."/>
            <person name="Stajich J.E."/>
            <person name="Park D.J."/>
            <person name="Whiston E."/>
            <person name="Hung C.-Y."/>
            <person name="McMahan C."/>
            <person name="White J."/>
            <person name="Sykes S."/>
            <person name="Heiman D."/>
            <person name="Young S."/>
            <person name="Zeng Q."/>
            <person name="Abouelleil A."/>
            <person name="Aftuck L."/>
            <person name="Bessette D."/>
            <person name="Brown A."/>
            <person name="FitzGerald M."/>
            <person name="Lui A."/>
            <person name="Macdonald J.P."/>
            <person name="Priest M."/>
            <person name="Orbach M.J."/>
            <person name="Galgiani J.N."/>
            <person name="Kirkland T.N."/>
            <person name="Cole G.T."/>
            <person name="Birren B.W."/>
            <person name="Henn M.R."/>
            <person name="Taylor J.W."/>
            <person name="Rounsley S.D."/>
        </authorList>
    </citation>
    <scope>NUCLEOTIDE SEQUENCE [LARGE SCALE GENOMIC DNA]</scope>
    <source>
        <strain evidence="2">RMSCC 3703</strain>
    </source>
</reference>
<dbReference type="AlphaFoldDB" id="A0A0J8R991"/>
<sequence length="149" mass="17361">MGRFNWVRPPVLVENRERNAGLELEYEKYLRQGSFWKANVVDHQIVLVNVEAHDATHGAVIRAQTERDKSVGTPTCVGEMERLANLHQRENVEQLLLELGQVLERQTKLKRLGEYLLELRADLLNGNDVDLNDFRSLCYTRQRVVHSRR</sequence>
<protein>
    <submittedName>
        <fullName evidence="1">Uncharacterized protein</fullName>
    </submittedName>
</protein>